<evidence type="ECO:0000256" key="1">
    <source>
        <dbReference type="ARBA" id="ARBA00022723"/>
    </source>
</evidence>
<organism evidence="8 9">
    <name type="scientific">Rasamsonia emersonii (strain ATCC 16479 / CBS 393.64 / IMI 116815)</name>
    <dbReference type="NCBI Taxonomy" id="1408163"/>
    <lineage>
        <taxon>Eukaryota</taxon>
        <taxon>Fungi</taxon>
        <taxon>Dikarya</taxon>
        <taxon>Ascomycota</taxon>
        <taxon>Pezizomycotina</taxon>
        <taxon>Eurotiomycetes</taxon>
        <taxon>Eurotiomycetidae</taxon>
        <taxon>Eurotiales</taxon>
        <taxon>Trichocomaceae</taxon>
        <taxon>Rasamsonia</taxon>
    </lineage>
</organism>
<dbReference type="AlphaFoldDB" id="A0A0F4Z0E7"/>
<keyword evidence="1" id="KW-0479">Metal-binding</keyword>
<dbReference type="OrthoDB" id="3437960at2759"/>
<dbReference type="GO" id="GO:0008270">
    <property type="term" value="F:zinc ion binding"/>
    <property type="evidence" value="ECO:0007669"/>
    <property type="project" value="UniProtKB-KW"/>
</dbReference>
<keyword evidence="2" id="KW-0677">Repeat</keyword>
<dbReference type="Gene3D" id="3.30.160.60">
    <property type="entry name" value="Classic Zinc Finger"/>
    <property type="match status" value="3"/>
</dbReference>
<dbReference type="GO" id="GO:0005634">
    <property type="term" value="C:nucleus"/>
    <property type="evidence" value="ECO:0007669"/>
    <property type="project" value="UniProtKB-ARBA"/>
</dbReference>
<dbReference type="PANTHER" id="PTHR19818:SF139">
    <property type="entry name" value="PAIR-RULE PROTEIN ODD-PAIRED"/>
    <property type="match status" value="1"/>
</dbReference>
<dbReference type="EMBL" id="LASV01000079">
    <property type="protein sequence ID" value="KKA23979.1"/>
    <property type="molecule type" value="Genomic_DNA"/>
</dbReference>
<protein>
    <submittedName>
        <fullName evidence="8">C2H2 transcription factor</fullName>
    </submittedName>
</protein>
<feature type="region of interest" description="Disordered" evidence="6">
    <location>
        <begin position="128"/>
        <end position="168"/>
    </location>
</feature>
<dbReference type="GeneID" id="25314312"/>
<dbReference type="InterPro" id="IPR013087">
    <property type="entry name" value="Znf_C2H2_type"/>
</dbReference>
<keyword evidence="9" id="KW-1185">Reference proteome</keyword>
<evidence type="ECO:0000256" key="6">
    <source>
        <dbReference type="SAM" id="MobiDB-lite"/>
    </source>
</evidence>
<accession>A0A0F4Z0E7</accession>
<dbReference type="Pfam" id="PF00096">
    <property type="entry name" value="zf-C2H2"/>
    <property type="match status" value="1"/>
</dbReference>
<keyword evidence="3 5" id="KW-0863">Zinc-finger</keyword>
<evidence type="ECO:0000256" key="5">
    <source>
        <dbReference type="PROSITE-ProRule" id="PRU00042"/>
    </source>
</evidence>
<dbReference type="PROSITE" id="PS50157">
    <property type="entry name" value="ZINC_FINGER_C2H2_2"/>
    <property type="match status" value="1"/>
</dbReference>
<dbReference type="PANTHER" id="PTHR19818">
    <property type="entry name" value="ZINC FINGER PROTEIN ZIC AND GLI"/>
    <property type="match status" value="1"/>
</dbReference>
<gene>
    <name evidence="8" type="ORF">T310_1961</name>
</gene>
<dbReference type="GO" id="GO:0000978">
    <property type="term" value="F:RNA polymerase II cis-regulatory region sequence-specific DNA binding"/>
    <property type="evidence" value="ECO:0007669"/>
    <property type="project" value="TreeGrafter"/>
</dbReference>
<evidence type="ECO:0000256" key="2">
    <source>
        <dbReference type="ARBA" id="ARBA00022737"/>
    </source>
</evidence>
<keyword evidence="4" id="KW-0862">Zinc</keyword>
<evidence type="ECO:0000313" key="8">
    <source>
        <dbReference type="EMBL" id="KKA23979.1"/>
    </source>
</evidence>
<comment type="caution">
    <text evidence="8">The sequence shown here is derived from an EMBL/GenBank/DDBJ whole genome shotgun (WGS) entry which is preliminary data.</text>
</comment>
<dbReference type="GO" id="GO:0045944">
    <property type="term" value="P:positive regulation of transcription by RNA polymerase II"/>
    <property type="evidence" value="ECO:0007669"/>
    <property type="project" value="UniProtKB-ARBA"/>
</dbReference>
<dbReference type="RefSeq" id="XP_013330591.1">
    <property type="nucleotide sequence ID" value="XM_013475137.1"/>
</dbReference>
<evidence type="ECO:0000259" key="7">
    <source>
        <dbReference type="PROSITE" id="PS50157"/>
    </source>
</evidence>
<feature type="domain" description="C2H2-type" evidence="7">
    <location>
        <begin position="508"/>
        <end position="538"/>
    </location>
</feature>
<proteinExistence type="predicted"/>
<dbReference type="Proteomes" id="UP000053958">
    <property type="component" value="Unassembled WGS sequence"/>
</dbReference>
<feature type="region of interest" description="Disordered" evidence="6">
    <location>
        <begin position="521"/>
        <end position="557"/>
    </location>
</feature>
<sequence>MSLPELGEFCLDCHWEALDATPARMSMLPPGAVAPDQWACHRDEHSTSCGIDDSCCKVDNCSLNCSSVCDGFVDCDNSTVCSESHCDDVNCGNTGPICFDKNCFGDSQSVDHSIADFLAQDASLTWDPSAFLPPTSGEQSQNPQSSEAETQLPKGSGDEQTPDAQLAFSQPSHSHACHGFSKDNVGLWSPAYSSQTDLTNVDMYDMLGASSGVPNVQQGQPNGGNFEKLPCFVGNGAPSCSDAGYQHLGCYLRNSGDTGLQQFSRAQSQARVHRHLHSHSHHRVSHYARHSRCSDSSHLLSSPVETPPPLDGGTSSILTSPTTALADDDESHVCRWTLDRAGTKSVCGAFFADASALQQHLVTEHIDPVDGAKGYGYYCRWEGCHRPDEPFSQKSKLQGHFLTHSNSLNAPCAGSCLQDRRLSSDMSEAIAAKSPTNAKSVGKRLPTAASSVCVLSIVVLARLTAAETHTRTHTGEKPFKCTFPGCNFQTGDSSNMSSHKLTHGERKHKCNFPGCSKSFTRPDQLKRHQKTTHKLDTPAVSTPAIDRSPFPSVAATS</sequence>
<reference evidence="8 9" key="1">
    <citation type="submission" date="2015-04" db="EMBL/GenBank/DDBJ databases">
        <authorList>
            <person name="Heijne W.H."/>
            <person name="Fedorova N.D."/>
            <person name="Nierman W.C."/>
            <person name="Vollebregt A.W."/>
            <person name="Zhao Z."/>
            <person name="Wu L."/>
            <person name="Kumar M."/>
            <person name="Stam H."/>
            <person name="van den Berg M.A."/>
            <person name="Pel H.J."/>
        </authorList>
    </citation>
    <scope>NUCLEOTIDE SEQUENCE [LARGE SCALE GENOMIC DNA]</scope>
    <source>
        <strain evidence="8 9">CBS 393.64</strain>
    </source>
</reference>
<dbReference type="GO" id="GO:0000981">
    <property type="term" value="F:DNA-binding transcription factor activity, RNA polymerase II-specific"/>
    <property type="evidence" value="ECO:0007669"/>
    <property type="project" value="TreeGrafter"/>
</dbReference>
<dbReference type="InterPro" id="IPR050329">
    <property type="entry name" value="GLI_C2H2-zinc-finger"/>
</dbReference>
<dbReference type="PROSITE" id="PS00028">
    <property type="entry name" value="ZINC_FINGER_C2H2_1"/>
    <property type="match status" value="1"/>
</dbReference>
<dbReference type="SMART" id="SM00355">
    <property type="entry name" value="ZnF_C2H2"/>
    <property type="match status" value="4"/>
</dbReference>
<dbReference type="STRING" id="1408163.A0A0F4Z0E7"/>
<dbReference type="SUPFAM" id="SSF57667">
    <property type="entry name" value="beta-beta-alpha zinc fingers"/>
    <property type="match status" value="3"/>
</dbReference>
<name>A0A0F4Z0E7_RASE3</name>
<feature type="compositionally biased region" description="Polar residues" evidence="6">
    <location>
        <begin position="136"/>
        <end position="149"/>
    </location>
</feature>
<evidence type="ECO:0000256" key="4">
    <source>
        <dbReference type="ARBA" id="ARBA00022833"/>
    </source>
</evidence>
<feature type="compositionally biased region" description="Polar residues" evidence="6">
    <location>
        <begin position="158"/>
        <end position="168"/>
    </location>
</feature>
<evidence type="ECO:0000313" key="9">
    <source>
        <dbReference type="Proteomes" id="UP000053958"/>
    </source>
</evidence>
<dbReference type="InterPro" id="IPR036236">
    <property type="entry name" value="Znf_C2H2_sf"/>
</dbReference>
<evidence type="ECO:0000256" key="3">
    <source>
        <dbReference type="ARBA" id="ARBA00022771"/>
    </source>
</evidence>